<sequence>MEEFPALPGFYKTLFLHIEPFSTVLPAVMIWLTHGASWFHHELIPPFGSEASAPFDARTKMAIWQLGNCYFLLSLLSSLVFRAARAALKGNPAAQEQILGASFLAMAIADVTHIAASMICLPGDLRLNPASWNATTHGNITFVIFLCAARVAWFLGVGRTRYYYGHRKLKSA</sequence>
<dbReference type="OrthoDB" id="2937326at2759"/>
<feature type="domain" description="DUF7704" evidence="2">
    <location>
        <begin position="6"/>
        <end position="158"/>
    </location>
</feature>
<dbReference type="Pfam" id="PF24803">
    <property type="entry name" value="DUF7704"/>
    <property type="match status" value="1"/>
</dbReference>
<keyword evidence="1" id="KW-0472">Membrane</keyword>
<organism evidence="3 4">
    <name type="scientific">Pleurotus ostreatus</name>
    <name type="common">Oyster mushroom</name>
    <name type="synonym">White-rot fungus</name>
    <dbReference type="NCBI Taxonomy" id="5322"/>
    <lineage>
        <taxon>Eukaryota</taxon>
        <taxon>Fungi</taxon>
        <taxon>Dikarya</taxon>
        <taxon>Basidiomycota</taxon>
        <taxon>Agaricomycotina</taxon>
        <taxon>Agaricomycetes</taxon>
        <taxon>Agaricomycetidae</taxon>
        <taxon>Agaricales</taxon>
        <taxon>Pleurotineae</taxon>
        <taxon>Pleurotaceae</taxon>
        <taxon>Pleurotus</taxon>
    </lineage>
</organism>
<evidence type="ECO:0000256" key="1">
    <source>
        <dbReference type="SAM" id="Phobius"/>
    </source>
</evidence>
<name>A0A8H7DW28_PLEOS</name>
<comment type="caution">
    <text evidence="3">The sequence shown here is derived from an EMBL/GenBank/DDBJ whole genome shotgun (WGS) entry which is preliminary data.</text>
</comment>
<dbReference type="PANTHER" id="PTHR37019">
    <property type="entry name" value="CHROMOSOME 1, WHOLE GENOME SHOTGUN SEQUENCE"/>
    <property type="match status" value="1"/>
</dbReference>
<proteinExistence type="predicted"/>
<feature type="transmembrane region" description="Helical" evidence="1">
    <location>
        <begin position="21"/>
        <end position="41"/>
    </location>
</feature>
<dbReference type="PANTHER" id="PTHR37019:SF2">
    <property type="entry name" value="EXPERA DOMAIN-CONTAINING PROTEIN"/>
    <property type="match status" value="1"/>
</dbReference>
<dbReference type="EMBL" id="JACETU010000002">
    <property type="protein sequence ID" value="KAF7437315.1"/>
    <property type="molecule type" value="Genomic_DNA"/>
</dbReference>
<dbReference type="Proteomes" id="UP000623687">
    <property type="component" value="Unassembled WGS sequence"/>
</dbReference>
<feature type="transmembrane region" description="Helical" evidence="1">
    <location>
        <begin position="61"/>
        <end position="81"/>
    </location>
</feature>
<keyword evidence="1" id="KW-1133">Transmembrane helix</keyword>
<feature type="transmembrane region" description="Helical" evidence="1">
    <location>
        <begin position="139"/>
        <end position="158"/>
    </location>
</feature>
<dbReference type="AlphaFoldDB" id="A0A8H7DW28"/>
<protein>
    <recommendedName>
        <fullName evidence="2">DUF7704 domain-containing protein</fullName>
    </recommendedName>
</protein>
<keyword evidence="1" id="KW-0812">Transmembrane</keyword>
<feature type="transmembrane region" description="Helical" evidence="1">
    <location>
        <begin position="101"/>
        <end position="119"/>
    </location>
</feature>
<keyword evidence="4" id="KW-1185">Reference proteome</keyword>
<dbReference type="RefSeq" id="XP_036635214.1">
    <property type="nucleotide sequence ID" value="XM_036773741.1"/>
</dbReference>
<gene>
    <name evidence="3" type="ORF">PC9H_004154</name>
</gene>
<dbReference type="VEuPathDB" id="FungiDB:PC9H_004154"/>
<dbReference type="GeneID" id="59373972"/>
<evidence type="ECO:0000313" key="4">
    <source>
        <dbReference type="Proteomes" id="UP000623687"/>
    </source>
</evidence>
<evidence type="ECO:0000313" key="3">
    <source>
        <dbReference type="EMBL" id="KAF7437315.1"/>
    </source>
</evidence>
<evidence type="ECO:0000259" key="2">
    <source>
        <dbReference type="Pfam" id="PF24803"/>
    </source>
</evidence>
<dbReference type="InterPro" id="IPR056121">
    <property type="entry name" value="DUF7704"/>
</dbReference>
<accession>A0A8H7DW28</accession>
<reference evidence="3" key="1">
    <citation type="submission" date="2019-07" db="EMBL/GenBank/DDBJ databases">
        <authorList>
            <person name="Palmer J.M."/>
        </authorList>
    </citation>
    <scope>NUCLEOTIDE SEQUENCE</scope>
    <source>
        <strain evidence="3">PC9</strain>
    </source>
</reference>